<dbReference type="HAMAP" id="MF_00051">
    <property type="entry name" value="SHMT"/>
    <property type="match status" value="1"/>
</dbReference>
<dbReference type="PANTHER" id="PTHR11680">
    <property type="entry name" value="SERINE HYDROXYMETHYLTRANSFERASE"/>
    <property type="match status" value="1"/>
</dbReference>
<evidence type="ECO:0000256" key="9">
    <source>
        <dbReference type="ARBA" id="ARBA00054606"/>
    </source>
</evidence>
<proteinExistence type="inferred from homology"/>
<evidence type="ECO:0000256" key="6">
    <source>
        <dbReference type="ARBA" id="ARBA00022563"/>
    </source>
</evidence>
<feature type="modified residue" description="N6-(pyridoxal phosphate)lysine" evidence="10 11">
    <location>
        <position position="248"/>
    </location>
</feature>
<dbReference type="InterPro" id="IPR039429">
    <property type="entry name" value="SHMT-like_dom"/>
</dbReference>
<evidence type="ECO:0000256" key="2">
    <source>
        <dbReference type="ARBA" id="ARBA00004496"/>
    </source>
</evidence>
<evidence type="ECO:0000313" key="14">
    <source>
        <dbReference type="Proteomes" id="UP000198683"/>
    </source>
</evidence>
<dbReference type="AlphaFoldDB" id="A0A1G8ZCZ4"/>
<dbReference type="CDD" id="cd00378">
    <property type="entry name" value="SHMT"/>
    <property type="match status" value="1"/>
</dbReference>
<feature type="domain" description="Serine hydroxymethyltransferase-like" evidence="12">
    <location>
        <begin position="26"/>
        <end position="401"/>
    </location>
</feature>
<dbReference type="EC" id="2.1.2.1" evidence="10"/>
<dbReference type="Gene3D" id="3.90.1150.10">
    <property type="entry name" value="Aspartate Aminotransferase, domain 1"/>
    <property type="match status" value="1"/>
</dbReference>
<dbReference type="GO" id="GO:0004372">
    <property type="term" value="F:glycine hydroxymethyltransferase activity"/>
    <property type="evidence" value="ECO:0007669"/>
    <property type="project" value="UniProtKB-UniRule"/>
</dbReference>
<dbReference type="InterPro" id="IPR015421">
    <property type="entry name" value="PyrdxlP-dep_Trfase_major"/>
</dbReference>
<dbReference type="STRING" id="683260.SAMN05421874_105222"/>
<dbReference type="PANTHER" id="PTHR11680:SF35">
    <property type="entry name" value="SERINE HYDROXYMETHYLTRANSFERASE 1"/>
    <property type="match status" value="1"/>
</dbReference>
<dbReference type="NCBIfam" id="NF000586">
    <property type="entry name" value="PRK00011.1"/>
    <property type="match status" value="1"/>
</dbReference>
<comment type="similarity">
    <text evidence="3 10">Belongs to the SHMT family.</text>
</comment>
<dbReference type="GO" id="GO:0005829">
    <property type="term" value="C:cytosol"/>
    <property type="evidence" value="ECO:0007669"/>
    <property type="project" value="TreeGrafter"/>
</dbReference>
<dbReference type="Pfam" id="PF00464">
    <property type="entry name" value="SHMT"/>
    <property type="match status" value="1"/>
</dbReference>
<dbReference type="InterPro" id="IPR015424">
    <property type="entry name" value="PyrdxlP-dep_Trfase"/>
</dbReference>
<dbReference type="GO" id="GO:0030170">
    <property type="term" value="F:pyridoxal phosphate binding"/>
    <property type="evidence" value="ECO:0007669"/>
    <property type="project" value="UniProtKB-UniRule"/>
</dbReference>
<evidence type="ECO:0000256" key="5">
    <source>
        <dbReference type="ARBA" id="ARBA00022490"/>
    </source>
</evidence>
<evidence type="ECO:0000259" key="12">
    <source>
        <dbReference type="Pfam" id="PF00464"/>
    </source>
</evidence>
<evidence type="ECO:0000256" key="11">
    <source>
        <dbReference type="PIRSR" id="PIRSR000412-50"/>
    </source>
</evidence>
<evidence type="ECO:0000256" key="4">
    <source>
        <dbReference type="ARBA" id="ARBA00011738"/>
    </source>
</evidence>
<evidence type="ECO:0000256" key="3">
    <source>
        <dbReference type="ARBA" id="ARBA00006376"/>
    </source>
</evidence>
<organism evidence="13 14">
    <name type="scientific">Nonomuraea maritima</name>
    <dbReference type="NCBI Taxonomy" id="683260"/>
    <lineage>
        <taxon>Bacteria</taxon>
        <taxon>Bacillati</taxon>
        <taxon>Actinomycetota</taxon>
        <taxon>Actinomycetes</taxon>
        <taxon>Streptosporangiales</taxon>
        <taxon>Streptosporangiaceae</taxon>
        <taxon>Nonomuraea</taxon>
    </lineage>
</organism>
<comment type="pathway">
    <text evidence="10">Amino-acid biosynthesis; glycine biosynthesis; glycine from L-serine: step 1/1.</text>
</comment>
<keyword evidence="7 10" id="KW-0808">Transferase</keyword>
<keyword evidence="14" id="KW-1185">Reference proteome</keyword>
<keyword evidence="6 10" id="KW-0554">One-carbon metabolism</keyword>
<dbReference type="UniPathway" id="UPA00193"/>
<accession>A0A1G8ZCZ4</accession>
<dbReference type="InterPro" id="IPR015422">
    <property type="entry name" value="PyrdxlP-dep_Trfase_small"/>
</dbReference>
<keyword evidence="8 10" id="KW-0663">Pyridoxal phosphate</keyword>
<comment type="subunit">
    <text evidence="4 10">Homodimer.</text>
</comment>
<keyword evidence="10" id="KW-0028">Amino-acid biosynthesis</keyword>
<feature type="binding site" evidence="10">
    <location>
        <position position="139"/>
    </location>
    <ligand>
        <name>(6S)-5,6,7,8-tetrahydrofolate</name>
        <dbReference type="ChEBI" id="CHEBI:57453"/>
    </ligand>
</feature>
<dbReference type="GO" id="GO:0032259">
    <property type="term" value="P:methylation"/>
    <property type="evidence" value="ECO:0007669"/>
    <property type="project" value="UniProtKB-KW"/>
</dbReference>
<comment type="subcellular location">
    <subcellularLocation>
        <location evidence="2 10">Cytoplasm</location>
    </subcellularLocation>
</comment>
<keyword evidence="13" id="KW-0489">Methyltransferase</keyword>
<evidence type="ECO:0000313" key="13">
    <source>
        <dbReference type="EMBL" id="SDK12897.1"/>
    </source>
</evidence>
<comment type="catalytic activity">
    <reaction evidence="10">
        <text>(6R)-5,10-methylene-5,6,7,8-tetrahydrofolate + glycine + H2O = (6S)-5,6,7,8-tetrahydrofolate + L-serine</text>
        <dbReference type="Rhea" id="RHEA:15481"/>
        <dbReference type="ChEBI" id="CHEBI:15377"/>
        <dbReference type="ChEBI" id="CHEBI:15636"/>
        <dbReference type="ChEBI" id="CHEBI:33384"/>
        <dbReference type="ChEBI" id="CHEBI:57305"/>
        <dbReference type="ChEBI" id="CHEBI:57453"/>
        <dbReference type="EC" id="2.1.2.1"/>
    </reaction>
</comment>
<dbReference type="GO" id="GO:0019264">
    <property type="term" value="P:glycine biosynthetic process from serine"/>
    <property type="evidence" value="ECO:0007669"/>
    <property type="project" value="UniProtKB-UniRule"/>
</dbReference>
<dbReference type="SUPFAM" id="SSF53383">
    <property type="entry name" value="PLP-dependent transferases"/>
    <property type="match status" value="1"/>
</dbReference>
<keyword evidence="5 10" id="KW-0963">Cytoplasm</keyword>
<comment type="pathway">
    <text evidence="10">One-carbon metabolism; tetrahydrofolate interconversion.</text>
</comment>
<reference evidence="13 14" key="1">
    <citation type="submission" date="2016-10" db="EMBL/GenBank/DDBJ databases">
        <authorList>
            <person name="de Groot N.N."/>
        </authorList>
    </citation>
    <scope>NUCLEOTIDE SEQUENCE [LARGE SCALE GENOMIC DNA]</scope>
    <source>
        <strain evidence="13 14">CGMCC 4.5681</strain>
    </source>
</reference>
<dbReference type="Gene3D" id="3.40.640.10">
    <property type="entry name" value="Type I PLP-dependent aspartate aminotransferase-like (Major domain)"/>
    <property type="match status" value="1"/>
</dbReference>
<evidence type="ECO:0000256" key="7">
    <source>
        <dbReference type="ARBA" id="ARBA00022679"/>
    </source>
</evidence>
<evidence type="ECO:0000256" key="8">
    <source>
        <dbReference type="ARBA" id="ARBA00022898"/>
    </source>
</evidence>
<comment type="caution">
    <text evidence="10">Lacks conserved residue(s) required for the propagation of feature annotation.</text>
</comment>
<evidence type="ECO:0000256" key="10">
    <source>
        <dbReference type="HAMAP-Rule" id="MF_00051"/>
    </source>
</evidence>
<comment type="function">
    <text evidence="9">Catalyzes the reversible interconversion of serine and glycine with tetrahydrofolate (THF) serving as the one-carbon carrier. This reaction serves as the major source of one-carbon groups required for the biosynthesis of purines, thymidylate, methionine, and other important biomolecules. Also exhibits THF-independent aldolase activity toward beta-hydroxyamino acids, producing glycine and aldehydes, via a retro-aldol mechanism. Thus, is able to catalyze the cleavage of L-allo-threonine.</text>
</comment>
<protein>
    <recommendedName>
        <fullName evidence="10">Serine hydroxymethyltransferase</fullName>
        <shortName evidence="10">SHMT</shortName>
        <shortName evidence="10">Serine methylase</shortName>
        <ecNumber evidence="10">2.1.2.1</ecNumber>
    </recommendedName>
</protein>
<evidence type="ECO:0000256" key="1">
    <source>
        <dbReference type="ARBA" id="ARBA00001933"/>
    </source>
</evidence>
<dbReference type="Proteomes" id="UP000198683">
    <property type="component" value="Unassembled WGS sequence"/>
</dbReference>
<sequence>MGKTDTRSYSDVMGAKPHYGPDFGQLRERDPEIAQILLDEVERVRGGIQLIASENFTSPAVLAALGSTLTDKYAEGYPGRRYYGGCEVVDRAERLAVERARELFGAQHANVQPHSGASANLAAYAALLQPGDTMLAMALPHGGHLTHGSKVNFSGRWFDVVSYGVRRDTELVDYDEVRDLALRHQPKLIVCGATAYPRLLDYMAFRGIADEVGAWLLADVAHPIGLMAGGAIPSAVPYADVVTFTTHKTLRGPRGGGILCTEELAGRIDRAVFPFIQGGPLMNAVAAKAVAFGEAMRPEFAEYARRTIANARALTDALAVEGMRAVSGGTDTHLALIDLRATGVSGAEAERRCAAAGITLNRNVIPYDPEPAATTSGIRVGTPCVTTQGMGPEDLKEVGALVNRAVRHPESTGEVREAVAALLAIHRPYLSES</sequence>
<feature type="site" description="Plays an important role in substrate specificity" evidence="10">
    <location>
        <position position="247"/>
    </location>
</feature>
<dbReference type="EMBL" id="FNFB01000005">
    <property type="protein sequence ID" value="SDK12897.1"/>
    <property type="molecule type" value="Genomic_DNA"/>
</dbReference>
<dbReference type="GO" id="GO:0042803">
    <property type="term" value="F:protein homodimerization activity"/>
    <property type="evidence" value="ECO:0007669"/>
    <property type="project" value="UniProtKB-ARBA"/>
</dbReference>
<dbReference type="UniPathway" id="UPA00288">
    <property type="reaction ID" value="UER01023"/>
</dbReference>
<feature type="binding site" evidence="10">
    <location>
        <begin position="143"/>
        <end position="145"/>
    </location>
    <ligand>
        <name>(6S)-5,6,7,8-tetrahydrofolate</name>
        <dbReference type="ChEBI" id="CHEBI:57453"/>
    </ligand>
</feature>
<gene>
    <name evidence="10" type="primary">glyA</name>
    <name evidence="13" type="ORF">SAMN05421874_105222</name>
</gene>
<dbReference type="InterPro" id="IPR049943">
    <property type="entry name" value="Ser_HO-MeTrfase-like"/>
</dbReference>
<dbReference type="FunFam" id="3.40.640.10:FF:000001">
    <property type="entry name" value="Serine hydroxymethyltransferase"/>
    <property type="match status" value="1"/>
</dbReference>
<dbReference type="PIRSF" id="PIRSF000412">
    <property type="entry name" value="SHMT"/>
    <property type="match status" value="1"/>
</dbReference>
<dbReference type="InterPro" id="IPR001085">
    <property type="entry name" value="Ser_HO-MeTrfase"/>
</dbReference>
<name>A0A1G8ZCZ4_9ACTN</name>
<feature type="binding site" evidence="10">
    <location>
        <position position="262"/>
    </location>
    <ligand>
        <name>(6S)-5,6,7,8-tetrahydrofolate</name>
        <dbReference type="ChEBI" id="CHEBI:57453"/>
    </ligand>
</feature>
<dbReference type="GO" id="GO:0035999">
    <property type="term" value="P:tetrahydrofolate interconversion"/>
    <property type="evidence" value="ECO:0007669"/>
    <property type="project" value="UniProtKB-UniRule"/>
</dbReference>
<comment type="cofactor">
    <cofactor evidence="1 10 11">
        <name>pyridoxal 5'-phosphate</name>
        <dbReference type="ChEBI" id="CHEBI:597326"/>
    </cofactor>
</comment>
<dbReference type="GO" id="GO:0008168">
    <property type="term" value="F:methyltransferase activity"/>
    <property type="evidence" value="ECO:0007669"/>
    <property type="project" value="UniProtKB-KW"/>
</dbReference>